<dbReference type="Gene3D" id="3.40.50.300">
    <property type="entry name" value="P-loop containing nucleotide triphosphate hydrolases"/>
    <property type="match status" value="1"/>
</dbReference>
<sequence>MTFTHDSYTIAWICALPIELAAAKIFLDEVHPRLHQPKSDLNVYTLGSIGGHNIVVVCLPAGVYGTTSATAAVAYLKSTYPNIQFALTVGIGGGVPLGKPDIRLGDIVVSKPSDTFGGVIQYDYGKTVGNGHFYHTGSLNKPPPILLKTIAQMESDYMLGKISLCNIMASSLHKEEVQTQFPRPSKDQLFQSTYDHVGNKSDCSACDTSELVDRPERTTEEPQVHYGLIASGNQVMKDARTRDSIAQGRNILCFEMEAAGLMDEIPSLVIRGICDYCDSHKHKEWQGYAAFVAAAYAKALLTLIPIHGKGAVRNGVKEDPHWMVPFRKNPGFVGREGEISKIDGLIQEIHGPLKIAICGLGGVGKTQIALELAYRTREHILDPMYDLCEY</sequence>
<dbReference type="PANTHER" id="PTHR46082">
    <property type="entry name" value="ATP/GTP-BINDING PROTEIN-RELATED"/>
    <property type="match status" value="1"/>
</dbReference>
<dbReference type="InParanoid" id="Q5AT16"/>
<organism evidence="2 3">
    <name type="scientific">Emericella nidulans (strain FGSC A4 / ATCC 38163 / CBS 112.46 / NRRL 194 / M139)</name>
    <name type="common">Aspergillus nidulans</name>
    <dbReference type="NCBI Taxonomy" id="227321"/>
    <lineage>
        <taxon>Eukaryota</taxon>
        <taxon>Fungi</taxon>
        <taxon>Dikarya</taxon>
        <taxon>Ascomycota</taxon>
        <taxon>Pezizomycotina</taxon>
        <taxon>Eurotiomycetes</taxon>
        <taxon>Eurotiomycetidae</taxon>
        <taxon>Eurotiales</taxon>
        <taxon>Aspergillaceae</taxon>
        <taxon>Aspergillus</taxon>
        <taxon>Aspergillus subgen. Nidulantes</taxon>
    </lineage>
</organism>
<dbReference type="GeneID" id="2868683"/>
<evidence type="ECO:0000259" key="1">
    <source>
        <dbReference type="Pfam" id="PF01048"/>
    </source>
</evidence>
<dbReference type="RefSeq" id="XP_681833.1">
    <property type="nucleotide sequence ID" value="XM_676741.1"/>
</dbReference>
<dbReference type="HOGENOM" id="CLU_000288_34_22_1"/>
<gene>
    <name evidence="2" type="ORF">ANIA_08564</name>
</gene>
<dbReference type="Gene3D" id="3.40.50.1580">
    <property type="entry name" value="Nucleoside phosphorylase domain"/>
    <property type="match status" value="1"/>
</dbReference>
<protein>
    <submittedName>
        <fullName evidence="2">Pfs, NACHT, and Ankyrin domain protein (AFU_orthologue AFUA_7G06290)</fullName>
    </submittedName>
</protein>
<dbReference type="KEGG" id="ani:ANIA_08564"/>
<dbReference type="InterPro" id="IPR035994">
    <property type="entry name" value="Nucleoside_phosphorylase_sf"/>
</dbReference>
<name>Q5AT16_EMENI</name>
<dbReference type="InterPro" id="IPR053137">
    <property type="entry name" value="NLR-like"/>
</dbReference>
<dbReference type="InterPro" id="IPR000845">
    <property type="entry name" value="Nucleoside_phosphorylase_d"/>
</dbReference>
<dbReference type="SUPFAM" id="SSF52540">
    <property type="entry name" value="P-loop containing nucleoside triphosphate hydrolases"/>
    <property type="match status" value="1"/>
</dbReference>
<keyword evidence="3" id="KW-1185">Reference proteome</keyword>
<dbReference type="GO" id="GO:0009116">
    <property type="term" value="P:nucleoside metabolic process"/>
    <property type="evidence" value="ECO:0007669"/>
    <property type="project" value="InterPro"/>
</dbReference>
<dbReference type="OrthoDB" id="1577640at2759"/>
<dbReference type="SUPFAM" id="SSF53167">
    <property type="entry name" value="Purine and uridine phosphorylases"/>
    <property type="match status" value="1"/>
</dbReference>
<reference evidence="3" key="1">
    <citation type="journal article" date="2005" name="Nature">
        <title>Sequencing of Aspergillus nidulans and comparative analysis with A. fumigatus and A. oryzae.</title>
        <authorList>
            <person name="Galagan J.E."/>
            <person name="Calvo S.E."/>
            <person name="Cuomo C."/>
            <person name="Ma L.J."/>
            <person name="Wortman J.R."/>
            <person name="Batzoglou S."/>
            <person name="Lee S.I."/>
            <person name="Basturkmen M."/>
            <person name="Spevak C.C."/>
            <person name="Clutterbuck J."/>
            <person name="Kapitonov V."/>
            <person name="Jurka J."/>
            <person name="Scazzocchio C."/>
            <person name="Farman M."/>
            <person name="Butler J."/>
            <person name="Purcell S."/>
            <person name="Harris S."/>
            <person name="Braus G.H."/>
            <person name="Draht O."/>
            <person name="Busch S."/>
            <person name="D'Enfert C."/>
            <person name="Bouchier C."/>
            <person name="Goldman G.H."/>
            <person name="Bell-Pedersen D."/>
            <person name="Griffiths-Jones S."/>
            <person name="Doonan J.H."/>
            <person name="Yu J."/>
            <person name="Vienken K."/>
            <person name="Pain A."/>
            <person name="Freitag M."/>
            <person name="Selker E.U."/>
            <person name="Archer D.B."/>
            <person name="Penalva M.A."/>
            <person name="Oakley B.R."/>
            <person name="Momany M."/>
            <person name="Tanaka T."/>
            <person name="Kumagai T."/>
            <person name="Asai K."/>
            <person name="Machida M."/>
            <person name="Nierman W.C."/>
            <person name="Denning D.W."/>
            <person name="Caddick M."/>
            <person name="Hynes M."/>
            <person name="Paoletti M."/>
            <person name="Fischer R."/>
            <person name="Miller B."/>
            <person name="Dyer P."/>
            <person name="Sachs M.S."/>
            <person name="Osmani S.A."/>
            <person name="Birren B.W."/>
        </authorList>
    </citation>
    <scope>NUCLEOTIDE SEQUENCE [LARGE SCALE GENOMIC DNA]</scope>
    <source>
        <strain evidence="3">FGSC A4 / ATCC 38163 / CBS 112.46 / NRRL 194 / M139</strain>
    </source>
</reference>
<evidence type="ECO:0000313" key="3">
    <source>
        <dbReference type="Proteomes" id="UP000000560"/>
    </source>
</evidence>
<feature type="domain" description="Nucleoside phosphorylase" evidence="1">
    <location>
        <begin position="9"/>
        <end position="287"/>
    </location>
</feature>
<dbReference type="GO" id="GO:0003824">
    <property type="term" value="F:catalytic activity"/>
    <property type="evidence" value="ECO:0007669"/>
    <property type="project" value="InterPro"/>
</dbReference>
<dbReference type="PANTHER" id="PTHR46082:SF11">
    <property type="entry name" value="AAA+ ATPASE DOMAIN-CONTAINING PROTEIN-RELATED"/>
    <property type="match status" value="1"/>
</dbReference>
<evidence type="ECO:0000313" key="2">
    <source>
        <dbReference type="EMBL" id="CBF80809.1"/>
    </source>
</evidence>
<reference evidence="3" key="2">
    <citation type="journal article" date="2009" name="Fungal Genet. Biol.">
        <title>The 2008 update of the Aspergillus nidulans genome annotation: a community effort.</title>
        <authorList>
            <person name="Wortman J.R."/>
            <person name="Gilsenan J.M."/>
            <person name="Joardar V."/>
            <person name="Deegan J."/>
            <person name="Clutterbuck J."/>
            <person name="Andersen M.R."/>
            <person name="Archer D."/>
            <person name="Bencina M."/>
            <person name="Braus G."/>
            <person name="Coutinho P."/>
            <person name="von Dohren H."/>
            <person name="Doonan J."/>
            <person name="Driessen A.J."/>
            <person name="Durek P."/>
            <person name="Espeso E."/>
            <person name="Fekete E."/>
            <person name="Flipphi M."/>
            <person name="Estrada C.G."/>
            <person name="Geysens S."/>
            <person name="Goldman G."/>
            <person name="de Groot P.W."/>
            <person name="Hansen K."/>
            <person name="Harris S.D."/>
            <person name="Heinekamp T."/>
            <person name="Helmstaedt K."/>
            <person name="Henrissat B."/>
            <person name="Hofmann G."/>
            <person name="Homan T."/>
            <person name="Horio T."/>
            <person name="Horiuchi H."/>
            <person name="James S."/>
            <person name="Jones M."/>
            <person name="Karaffa L."/>
            <person name="Karanyi Z."/>
            <person name="Kato M."/>
            <person name="Keller N."/>
            <person name="Kelly D.E."/>
            <person name="Kiel J.A."/>
            <person name="Kim J.M."/>
            <person name="van der Klei I.J."/>
            <person name="Klis F.M."/>
            <person name="Kovalchuk A."/>
            <person name="Krasevec N."/>
            <person name="Kubicek C.P."/>
            <person name="Liu B."/>
            <person name="Maccabe A."/>
            <person name="Meyer V."/>
            <person name="Mirabito P."/>
            <person name="Miskei M."/>
            <person name="Mos M."/>
            <person name="Mullins J."/>
            <person name="Nelson D.R."/>
            <person name="Nielsen J."/>
            <person name="Oakley B.R."/>
            <person name="Osmani S.A."/>
            <person name="Pakula T."/>
            <person name="Paszewski A."/>
            <person name="Paulsen I."/>
            <person name="Pilsyk S."/>
            <person name="Pocsi I."/>
            <person name="Punt P.J."/>
            <person name="Ram A.F."/>
            <person name="Ren Q."/>
            <person name="Robellet X."/>
            <person name="Robson G."/>
            <person name="Seiboth B."/>
            <person name="van Solingen P."/>
            <person name="Specht T."/>
            <person name="Sun J."/>
            <person name="Taheri-Talesh N."/>
            <person name="Takeshita N."/>
            <person name="Ussery D."/>
            <person name="vanKuyk P.A."/>
            <person name="Visser H."/>
            <person name="van de Vondervoort P.J."/>
            <person name="de Vries R.P."/>
            <person name="Walton J."/>
            <person name="Xiang X."/>
            <person name="Xiong Y."/>
            <person name="Zeng A.P."/>
            <person name="Brandt B.W."/>
            <person name="Cornell M.J."/>
            <person name="van den Hondel C.A."/>
            <person name="Visser J."/>
            <person name="Oliver S.G."/>
            <person name="Turner G."/>
        </authorList>
    </citation>
    <scope>GENOME REANNOTATION</scope>
    <source>
        <strain evidence="3">FGSC A4 / ATCC 38163 / CBS 112.46 / NRRL 194 / M139</strain>
    </source>
</reference>
<accession>Q5AT16</accession>
<dbReference type="Pfam" id="PF01048">
    <property type="entry name" value="PNP_UDP_1"/>
    <property type="match status" value="1"/>
</dbReference>
<dbReference type="AlphaFoldDB" id="Q5AT16"/>
<dbReference type="OMA" id="YRTREHI"/>
<proteinExistence type="predicted"/>
<dbReference type="InterPro" id="IPR027417">
    <property type="entry name" value="P-loop_NTPase"/>
</dbReference>
<dbReference type="Proteomes" id="UP000000560">
    <property type="component" value="Chromosome V"/>
</dbReference>
<dbReference type="EMBL" id="BN001305">
    <property type="protein sequence ID" value="CBF80809.1"/>
    <property type="molecule type" value="Genomic_DNA"/>
</dbReference>
<accession>C8VET5</accession>
<dbReference type="STRING" id="227321.Q5AT16"/>